<evidence type="ECO:0000256" key="1">
    <source>
        <dbReference type="ARBA" id="ARBA00022679"/>
    </source>
</evidence>
<accession>A0A1J6KM43</accession>
<dbReference type="SUPFAM" id="SSF51569">
    <property type="entry name" value="Aldolase"/>
    <property type="match status" value="1"/>
</dbReference>
<dbReference type="PROSITE" id="PS50991">
    <property type="entry name" value="PYR_CT"/>
    <property type="match status" value="1"/>
</dbReference>
<keyword evidence="5" id="KW-1185">Reference proteome</keyword>
<reference evidence="4" key="1">
    <citation type="submission" date="2016-11" db="EMBL/GenBank/DDBJ databases">
        <title>The genome of Nicotiana attenuata.</title>
        <authorList>
            <person name="Xu S."/>
            <person name="Brockmoeller T."/>
            <person name="Gaquerel E."/>
            <person name="Navarro A."/>
            <person name="Kuhl H."/>
            <person name="Gase K."/>
            <person name="Ling Z."/>
            <person name="Zhou W."/>
            <person name="Kreitzer C."/>
            <person name="Stanke M."/>
            <person name="Tang H."/>
            <person name="Lyons E."/>
            <person name="Pandey P."/>
            <person name="Pandey S.P."/>
            <person name="Timmermann B."/>
            <person name="Baldwin I.T."/>
        </authorList>
    </citation>
    <scope>NUCLEOTIDE SEQUENCE [LARGE SCALE GENOMIC DNA]</scope>
    <source>
        <strain evidence="4">UT</strain>
    </source>
</reference>
<dbReference type="AlphaFoldDB" id="A0A1J6KM43"/>
<dbReference type="PROSITE" id="PS00815">
    <property type="entry name" value="AIPM_HOMOCIT_SYNTH_1"/>
    <property type="match status" value="1"/>
</dbReference>
<sequence>MASLCVNSIISLSTSLSLHSKNPLIHSVFSFTPSTTRHSAICCSNIRRRPEYKHGKFSDPDYVGIFDTTLRDGEQAAGATMTSKEKLDIARQLAKLGVDVIEAGFPFASVAEFELVKLIAQEIGNNVDKEGYVPMICGLARSSKKDIERAWEALKYAKKPMLHMFIATSDIHMKYKLKMSREETVETARSMVTYAKTLFEDVRFSTEDAARSDKEFLYHIIGEVIKAGATVIGLPDTVGCHLPSEYTQLISDIKANTPGIQDVNISTHCHNDLGLATANTLAGICAGARLVDVTINGIGERAGNASLEEFWYLIV</sequence>
<feature type="domain" description="Pyruvate carboxyltransferase" evidence="3">
    <location>
        <begin position="63"/>
        <end position="315"/>
    </location>
</feature>
<dbReference type="InterPro" id="IPR050073">
    <property type="entry name" value="2-IPM_HCS-like"/>
</dbReference>
<dbReference type="Gene3D" id="3.20.20.70">
    <property type="entry name" value="Aldolase class I"/>
    <property type="match status" value="1"/>
</dbReference>
<dbReference type="FunFam" id="3.20.20.70:FF:000010">
    <property type="entry name" value="2-isopropylmalate synthase"/>
    <property type="match status" value="1"/>
</dbReference>
<protein>
    <submittedName>
        <fullName evidence="4">2-isopropylmalate synthase a</fullName>
    </submittedName>
</protein>
<dbReference type="OMA" id="PHWAVAG"/>
<evidence type="ECO:0000313" key="5">
    <source>
        <dbReference type="Proteomes" id="UP000187609"/>
    </source>
</evidence>
<dbReference type="InterPro" id="IPR000891">
    <property type="entry name" value="PYR_CT"/>
</dbReference>
<gene>
    <name evidence="4" type="primary">IPMSA_1</name>
    <name evidence="4" type="ORF">A4A49_38408</name>
</gene>
<keyword evidence="1 2" id="KW-0808">Transferase</keyword>
<dbReference type="SMR" id="A0A1J6KM43"/>
<dbReference type="GO" id="GO:0009507">
    <property type="term" value="C:chloroplast"/>
    <property type="evidence" value="ECO:0007669"/>
    <property type="project" value="TreeGrafter"/>
</dbReference>
<proteinExistence type="inferred from homology"/>
<name>A0A1J6KM43_NICAT</name>
<dbReference type="Pfam" id="PF00682">
    <property type="entry name" value="HMGL-like"/>
    <property type="match status" value="1"/>
</dbReference>
<dbReference type="GO" id="GO:0003852">
    <property type="term" value="F:2-isopropylmalate synthase activity"/>
    <property type="evidence" value="ECO:0007669"/>
    <property type="project" value="TreeGrafter"/>
</dbReference>
<dbReference type="Gramene" id="OIT20281">
    <property type="protein sequence ID" value="OIT20281"/>
    <property type="gene ID" value="A4A49_38408"/>
</dbReference>
<dbReference type="PANTHER" id="PTHR10277">
    <property type="entry name" value="HOMOCITRATE SYNTHASE-RELATED"/>
    <property type="match status" value="1"/>
</dbReference>
<dbReference type="InterPro" id="IPR002034">
    <property type="entry name" value="AIPM/Hcit_synth_CS"/>
</dbReference>
<dbReference type="PANTHER" id="PTHR10277:SF72">
    <property type="entry name" value="2-ISOPROPYLMALATE SYNTHASE B-LIKE"/>
    <property type="match status" value="1"/>
</dbReference>
<comment type="similarity">
    <text evidence="2">Belongs to the alpha-IPM synthase/homocitrate synthase family.</text>
</comment>
<dbReference type="GO" id="GO:0009098">
    <property type="term" value="P:L-leucine biosynthetic process"/>
    <property type="evidence" value="ECO:0007669"/>
    <property type="project" value="TreeGrafter"/>
</dbReference>
<dbReference type="Proteomes" id="UP000187609">
    <property type="component" value="Unassembled WGS sequence"/>
</dbReference>
<dbReference type="EMBL" id="MJEQ01005512">
    <property type="protein sequence ID" value="OIT20281.1"/>
    <property type="molecule type" value="Genomic_DNA"/>
</dbReference>
<evidence type="ECO:0000313" key="4">
    <source>
        <dbReference type="EMBL" id="OIT20281.1"/>
    </source>
</evidence>
<dbReference type="CDD" id="cd07940">
    <property type="entry name" value="DRE_TIM_IPMS"/>
    <property type="match status" value="1"/>
</dbReference>
<comment type="caution">
    <text evidence="4">The sequence shown here is derived from an EMBL/GenBank/DDBJ whole genome shotgun (WGS) entry which is preliminary data.</text>
</comment>
<evidence type="ECO:0000256" key="2">
    <source>
        <dbReference type="RuleBase" id="RU003523"/>
    </source>
</evidence>
<dbReference type="InterPro" id="IPR013785">
    <property type="entry name" value="Aldolase_TIM"/>
</dbReference>
<dbReference type="STRING" id="49451.A0A1J6KM43"/>
<organism evidence="4 5">
    <name type="scientific">Nicotiana attenuata</name>
    <name type="common">Coyote tobacco</name>
    <dbReference type="NCBI Taxonomy" id="49451"/>
    <lineage>
        <taxon>Eukaryota</taxon>
        <taxon>Viridiplantae</taxon>
        <taxon>Streptophyta</taxon>
        <taxon>Embryophyta</taxon>
        <taxon>Tracheophyta</taxon>
        <taxon>Spermatophyta</taxon>
        <taxon>Magnoliopsida</taxon>
        <taxon>eudicotyledons</taxon>
        <taxon>Gunneridae</taxon>
        <taxon>Pentapetalae</taxon>
        <taxon>asterids</taxon>
        <taxon>lamiids</taxon>
        <taxon>Solanales</taxon>
        <taxon>Solanaceae</taxon>
        <taxon>Nicotianoideae</taxon>
        <taxon>Nicotianeae</taxon>
        <taxon>Nicotiana</taxon>
    </lineage>
</organism>
<evidence type="ECO:0000259" key="3">
    <source>
        <dbReference type="PROSITE" id="PS50991"/>
    </source>
</evidence>
<dbReference type="PROSITE" id="PS00816">
    <property type="entry name" value="AIPM_HOMOCIT_SYNTH_2"/>
    <property type="match status" value="1"/>
</dbReference>